<reference evidence="2 3" key="1">
    <citation type="journal article" date="2023" name="Arcadia Sci">
        <title>De novo assembly of a long-read Amblyomma americanum tick genome.</title>
        <authorList>
            <person name="Chou S."/>
            <person name="Poskanzer K.E."/>
            <person name="Rollins M."/>
            <person name="Thuy-Boun P.S."/>
        </authorList>
    </citation>
    <scope>NUCLEOTIDE SEQUENCE [LARGE SCALE GENOMIC DNA]</scope>
    <source>
        <strain evidence="2">F_SG_1</strain>
        <tissue evidence="2">Salivary glands</tissue>
    </source>
</reference>
<evidence type="ECO:0000313" key="3">
    <source>
        <dbReference type="Proteomes" id="UP001321473"/>
    </source>
</evidence>
<keyword evidence="3" id="KW-1185">Reference proteome</keyword>
<sequence>MATVVVLGGGISGLATTYYLSTLGKEAIKKVLLIERSGRLGGWIRSTALPDGTVYEHGPSSLNAGGDAGRNSLQLVQDLGLSEHVLAVPRSSRAGQEQLVLSKGRLTPLPGSFKELLWPGHIFRTPLLLPLLKDLWLAGRPSIGSDESVYDFSRKRFNKEVRTAGTFFTCYLLV</sequence>
<dbReference type="SUPFAM" id="SSF51905">
    <property type="entry name" value="FAD/NAD(P)-binding domain"/>
    <property type="match status" value="1"/>
</dbReference>
<dbReference type="InterPro" id="IPR002937">
    <property type="entry name" value="Amino_oxidase"/>
</dbReference>
<dbReference type="GO" id="GO:0006783">
    <property type="term" value="P:heme biosynthetic process"/>
    <property type="evidence" value="ECO:0007669"/>
    <property type="project" value="TreeGrafter"/>
</dbReference>
<dbReference type="GO" id="GO:0004729">
    <property type="term" value="F:oxygen-dependent protoporphyrinogen oxidase activity"/>
    <property type="evidence" value="ECO:0007669"/>
    <property type="project" value="TreeGrafter"/>
</dbReference>
<evidence type="ECO:0000259" key="1">
    <source>
        <dbReference type="Pfam" id="PF01593"/>
    </source>
</evidence>
<accession>A0AAQ4DC68</accession>
<comment type="caution">
    <text evidence="2">The sequence shown here is derived from an EMBL/GenBank/DDBJ whole genome shotgun (WGS) entry which is preliminary data.</text>
</comment>
<proteinExistence type="predicted"/>
<name>A0AAQ4DC68_AMBAM</name>
<protein>
    <recommendedName>
        <fullName evidence="1">Amine oxidase domain-containing protein</fullName>
    </recommendedName>
</protein>
<dbReference type="EMBL" id="JARKHS020032419">
    <property type="protein sequence ID" value="KAK8760058.1"/>
    <property type="molecule type" value="Genomic_DNA"/>
</dbReference>
<feature type="domain" description="Amine oxidase" evidence="1">
    <location>
        <begin position="11"/>
        <end position="122"/>
    </location>
</feature>
<gene>
    <name evidence="2" type="ORF">V5799_028677</name>
</gene>
<evidence type="ECO:0000313" key="2">
    <source>
        <dbReference type="EMBL" id="KAK8760058.1"/>
    </source>
</evidence>
<dbReference type="PANTHER" id="PTHR42923:SF3">
    <property type="entry name" value="PROTOPORPHYRINOGEN OXIDASE"/>
    <property type="match status" value="1"/>
</dbReference>
<dbReference type="PANTHER" id="PTHR42923">
    <property type="entry name" value="PROTOPORPHYRINOGEN OXIDASE"/>
    <property type="match status" value="1"/>
</dbReference>
<dbReference type="AlphaFoldDB" id="A0AAQ4DC68"/>
<dbReference type="InterPro" id="IPR050464">
    <property type="entry name" value="Zeta_carotene_desat/Oxidored"/>
</dbReference>
<organism evidence="2 3">
    <name type="scientific">Amblyomma americanum</name>
    <name type="common">Lone star tick</name>
    <dbReference type="NCBI Taxonomy" id="6943"/>
    <lineage>
        <taxon>Eukaryota</taxon>
        <taxon>Metazoa</taxon>
        <taxon>Ecdysozoa</taxon>
        <taxon>Arthropoda</taxon>
        <taxon>Chelicerata</taxon>
        <taxon>Arachnida</taxon>
        <taxon>Acari</taxon>
        <taxon>Parasitiformes</taxon>
        <taxon>Ixodida</taxon>
        <taxon>Ixodoidea</taxon>
        <taxon>Ixodidae</taxon>
        <taxon>Amblyomminae</taxon>
        <taxon>Amblyomma</taxon>
    </lineage>
</organism>
<dbReference type="Gene3D" id="3.50.50.60">
    <property type="entry name" value="FAD/NAD(P)-binding domain"/>
    <property type="match status" value="1"/>
</dbReference>
<dbReference type="GO" id="GO:0005743">
    <property type="term" value="C:mitochondrial inner membrane"/>
    <property type="evidence" value="ECO:0007669"/>
    <property type="project" value="TreeGrafter"/>
</dbReference>
<dbReference type="Pfam" id="PF01593">
    <property type="entry name" value="Amino_oxidase"/>
    <property type="match status" value="1"/>
</dbReference>
<dbReference type="InterPro" id="IPR036188">
    <property type="entry name" value="FAD/NAD-bd_sf"/>
</dbReference>
<dbReference type="Proteomes" id="UP001321473">
    <property type="component" value="Unassembled WGS sequence"/>
</dbReference>